<evidence type="ECO:0000313" key="2">
    <source>
        <dbReference type="EMBL" id="KAF0744628.1"/>
    </source>
</evidence>
<reference evidence="2 3" key="1">
    <citation type="submission" date="2019-07" db="EMBL/GenBank/DDBJ databases">
        <title>Genomics analysis of Aphanomyces spp. identifies a new class of oomycete effector associated with host adaptation.</title>
        <authorList>
            <person name="Gaulin E."/>
        </authorList>
    </citation>
    <scope>NUCLEOTIDE SEQUENCE [LARGE SCALE GENOMIC DNA]</scope>
    <source>
        <strain evidence="2 3">ATCC 201684</strain>
    </source>
</reference>
<name>A0A6G0XW00_9STRA</name>
<evidence type="ECO:0000313" key="3">
    <source>
        <dbReference type="Proteomes" id="UP000481153"/>
    </source>
</evidence>
<accession>A0A6G0XW00</accession>
<feature type="transmembrane region" description="Helical" evidence="1">
    <location>
        <begin position="460"/>
        <end position="479"/>
    </location>
</feature>
<sequence length="700" mass="79187">MSQVSPTQLFEKTKLVSQQNLTYQHLQRPRLPVAWANRFVAFFDLLCWLLLVCLMVLQVINAFLTQSMIDTTLIYGARPTESSLELIPGNNDDPYIDRAMACVLVGRVYKSMTLDEALNGGATIRNFANITADSYTVMVRQDPQTTMRDTYAYYNPICSAIALTMNGIAHACADQGYLPVTDSLRINVGTDATRTTELTNALPILIMPYYDNGADARYGIPGYDGVFCSFMLYNQYLGPGSFYQLTVINRTDFDVKTRLWLNEPRGTWQNGWYTFPDGIKRYYSHMQSDLRPKDYPGGLGISSVVYDALTHMIADCETDPTRCESQLRFVWENVVVHNAIALWAECVCIQDKDRKGFVWYSVENQNVVTFRGGLSAVLANLSVFVVLFQWAIKLLAAWRGYLYGSADWHGCGIGILSCSDSFVWLPVLLAPGYKLIFLCFWASCIQFEGDLLVVCDAWFILYPALAQFVLLYFAVLNWLGKALRIRVSDRLFGPVLLALCLAHYLRDVTFINSGPSMGFSGRAQTLFFVASYREAYIYEVMFTKALIIGGNVKPILIAKLILLGLPLLELFVYSDRVGPNCKYQPPGGKPTQIESTLAIQANRCGGLGKSTMYTSTGLNGYEVLRLGYMLYGKNNILSFDNYMVAIACYPSYIINETFNQRILTLEIFSRPFAIKLMMFRWNNPRFALIWWFQVQSVDMD</sequence>
<feature type="transmembrane region" description="Helical" evidence="1">
    <location>
        <begin position="39"/>
        <end position="64"/>
    </location>
</feature>
<protein>
    <submittedName>
        <fullName evidence="2">Uncharacterized protein</fullName>
    </submittedName>
</protein>
<keyword evidence="1" id="KW-1133">Transmembrane helix</keyword>
<keyword evidence="1" id="KW-0812">Transmembrane</keyword>
<dbReference type="EMBL" id="VJMJ01000009">
    <property type="protein sequence ID" value="KAF0744628.1"/>
    <property type="molecule type" value="Genomic_DNA"/>
</dbReference>
<dbReference type="Proteomes" id="UP000481153">
    <property type="component" value="Unassembled WGS sequence"/>
</dbReference>
<keyword evidence="3" id="KW-1185">Reference proteome</keyword>
<evidence type="ECO:0000256" key="1">
    <source>
        <dbReference type="SAM" id="Phobius"/>
    </source>
</evidence>
<comment type="caution">
    <text evidence="2">The sequence shown here is derived from an EMBL/GenBank/DDBJ whole genome shotgun (WGS) entry which is preliminary data.</text>
</comment>
<gene>
    <name evidence="2" type="ORF">Ae201684_001092</name>
</gene>
<dbReference type="AlphaFoldDB" id="A0A6G0XW00"/>
<keyword evidence="1" id="KW-0472">Membrane</keyword>
<organism evidence="2 3">
    <name type="scientific">Aphanomyces euteiches</name>
    <dbReference type="NCBI Taxonomy" id="100861"/>
    <lineage>
        <taxon>Eukaryota</taxon>
        <taxon>Sar</taxon>
        <taxon>Stramenopiles</taxon>
        <taxon>Oomycota</taxon>
        <taxon>Saprolegniomycetes</taxon>
        <taxon>Saprolegniales</taxon>
        <taxon>Verrucalvaceae</taxon>
        <taxon>Aphanomyces</taxon>
    </lineage>
</organism>
<dbReference type="VEuPathDB" id="FungiDB:AeMF1_001602"/>
<proteinExistence type="predicted"/>
<feature type="transmembrane region" description="Helical" evidence="1">
    <location>
        <begin position="373"/>
        <end position="392"/>
    </location>
</feature>